<dbReference type="Proteomes" id="UP000726737">
    <property type="component" value="Unassembled WGS sequence"/>
</dbReference>
<evidence type="ECO:0000313" key="2">
    <source>
        <dbReference type="EMBL" id="KAG0264411.1"/>
    </source>
</evidence>
<dbReference type="OrthoDB" id="2438508at2759"/>
<feature type="transmembrane region" description="Helical" evidence="1">
    <location>
        <begin position="109"/>
        <end position="130"/>
    </location>
</feature>
<gene>
    <name evidence="2" type="ORF">BG011_006887</name>
</gene>
<proteinExistence type="predicted"/>
<comment type="caution">
    <text evidence="2">The sequence shown here is derived from an EMBL/GenBank/DDBJ whole genome shotgun (WGS) entry which is preliminary data.</text>
</comment>
<keyword evidence="1" id="KW-1133">Transmembrane helix</keyword>
<feature type="transmembrane region" description="Helical" evidence="1">
    <location>
        <begin position="137"/>
        <end position="158"/>
    </location>
</feature>
<accession>A0A9P6QAQ1</accession>
<feature type="transmembrane region" description="Helical" evidence="1">
    <location>
        <begin position="83"/>
        <end position="103"/>
    </location>
</feature>
<keyword evidence="1" id="KW-0812">Transmembrane</keyword>
<keyword evidence="3" id="KW-1185">Reference proteome</keyword>
<sequence>MNQVIQGALPILSNILGNSTVAGFLAIFNMALDTVTTTTTNFNQNYDQYAKHQSSSFHDQAYDQYAFEGQGQDHENGSRFQSVVMSTFAMVFSTINSAFAFLTASNTPLTTYIILALLSYVAFLIVYGFVSWVVRSVLNLIKMSIIVAAVTTILWFIINITSSTEGQDAGSRHQDPISQVLGNLQTKFRAEYQRQQQHLQNPHAL</sequence>
<evidence type="ECO:0000313" key="3">
    <source>
        <dbReference type="Proteomes" id="UP000726737"/>
    </source>
</evidence>
<reference evidence="2" key="1">
    <citation type="journal article" date="2020" name="Fungal Divers.">
        <title>Resolving the Mortierellaceae phylogeny through synthesis of multi-gene phylogenetics and phylogenomics.</title>
        <authorList>
            <person name="Vandepol N."/>
            <person name="Liber J."/>
            <person name="Desiro A."/>
            <person name="Na H."/>
            <person name="Kennedy M."/>
            <person name="Barry K."/>
            <person name="Grigoriev I.V."/>
            <person name="Miller A.N."/>
            <person name="O'Donnell K."/>
            <person name="Stajich J.E."/>
            <person name="Bonito G."/>
        </authorList>
    </citation>
    <scope>NUCLEOTIDE SEQUENCE</scope>
    <source>
        <strain evidence="2">KOD948</strain>
    </source>
</reference>
<dbReference type="EMBL" id="JAAAJA010000051">
    <property type="protein sequence ID" value="KAG0264411.1"/>
    <property type="molecule type" value="Genomic_DNA"/>
</dbReference>
<keyword evidence="1" id="KW-0472">Membrane</keyword>
<protein>
    <submittedName>
        <fullName evidence="2">Uncharacterized protein</fullName>
    </submittedName>
</protein>
<name>A0A9P6QAQ1_9FUNG</name>
<dbReference type="AlphaFoldDB" id="A0A9P6QAQ1"/>
<organism evidence="2 3">
    <name type="scientific">Mortierella polycephala</name>
    <dbReference type="NCBI Taxonomy" id="41804"/>
    <lineage>
        <taxon>Eukaryota</taxon>
        <taxon>Fungi</taxon>
        <taxon>Fungi incertae sedis</taxon>
        <taxon>Mucoromycota</taxon>
        <taxon>Mortierellomycotina</taxon>
        <taxon>Mortierellomycetes</taxon>
        <taxon>Mortierellales</taxon>
        <taxon>Mortierellaceae</taxon>
        <taxon>Mortierella</taxon>
    </lineage>
</organism>
<evidence type="ECO:0000256" key="1">
    <source>
        <dbReference type="SAM" id="Phobius"/>
    </source>
</evidence>